<evidence type="ECO:0000256" key="4">
    <source>
        <dbReference type="ARBA" id="ARBA00023136"/>
    </source>
</evidence>
<evidence type="ECO:0000256" key="2">
    <source>
        <dbReference type="ARBA" id="ARBA00008769"/>
    </source>
</evidence>
<evidence type="ECO:0000259" key="8">
    <source>
        <dbReference type="Pfam" id="PF13505"/>
    </source>
</evidence>
<protein>
    <submittedName>
        <fullName evidence="9">Carbohydrate porin</fullName>
    </submittedName>
</protein>
<evidence type="ECO:0000256" key="6">
    <source>
        <dbReference type="ARBA" id="ARBA00038306"/>
    </source>
</evidence>
<dbReference type="InterPro" id="IPR007049">
    <property type="entry name" value="Carb-sel_porin_OprB"/>
</dbReference>
<comment type="similarity">
    <text evidence="6">Belongs to the Omp25/RopB family.</text>
</comment>
<keyword evidence="5" id="KW-0998">Cell outer membrane</keyword>
<dbReference type="PANTHER" id="PTHR34001">
    <property type="entry name" value="BLL7405 PROTEIN"/>
    <property type="match status" value="1"/>
</dbReference>
<name>A0AAX3E0Y1_RHOPL</name>
<gene>
    <name evidence="9" type="ORF">KQX62_02435</name>
</gene>
<evidence type="ECO:0000313" key="9">
    <source>
        <dbReference type="EMBL" id="UYO40191.1"/>
    </source>
</evidence>
<dbReference type="InterPro" id="IPR051692">
    <property type="entry name" value="OMP-like"/>
</dbReference>
<dbReference type="Gene3D" id="2.40.160.180">
    <property type="entry name" value="Carbohydrate-selective porin OprB"/>
    <property type="match status" value="1"/>
</dbReference>
<reference evidence="9" key="1">
    <citation type="journal article" date="2022" name="Biol. Control">
        <title>In silico genomic analysis of Rhodopseudomonas palustris strains revealed potential biocontrol agents and crop yield enhancers.</title>
        <authorList>
            <person name="Surachat K."/>
            <person name="Kantachote D."/>
            <person name="Deachamag P."/>
            <person name="Wonglapsuwan M."/>
        </authorList>
    </citation>
    <scope>NUCLEOTIDE SEQUENCE</scope>
    <source>
        <strain evidence="9">TLS06</strain>
    </source>
</reference>
<dbReference type="Gene3D" id="2.40.160.20">
    <property type="match status" value="1"/>
</dbReference>
<dbReference type="PANTHER" id="PTHR34001:SF3">
    <property type="entry name" value="BLL7405 PROTEIN"/>
    <property type="match status" value="1"/>
</dbReference>
<dbReference type="InterPro" id="IPR011250">
    <property type="entry name" value="OMP/PagP_B-barrel"/>
</dbReference>
<proteinExistence type="inferred from homology"/>
<dbReference type="Pfam" id="PF04966">
    <property type="entry name" value="OprB"/>
    <property type="match status" value="1"/>
</dbReference>
<evidence type="ECO:0000256" key="7">
    <source>
        <dbReference type="RuleBase" id="RU363072"/>
    </source>
</evidence>
<dbReference type="Pfam" id="PF13505">
    <property type="entry name" value="OMP_b-brl"/>
    <property type="match status" value="1"/>
</dbReference>
<evidence type="ECO:0000313" key="10">
    <source>
        <dbReference type="Proteomes" id="UP001163166"/>
    </source>
</evidence>
<feature type="domain" description="Outer membrane protein beta-barrel" evidence="8">
    <location>
        <begin position="90"/>
        <end position="303"/>
    </location>
</feature>
<dbReference type="GO" id="GO:0008643">
    <property type="term" value="P:carbohydrate transport"/>
    <property type="evidence" value="ECO:0007669"/>
    <property type="project" value="InterPro"/>
</dbReference>
<dbReference type="GO" id="GO:0015288">
    <property type="term" value="F:porin activity"/>
    <property type="evidence" value="ECO:0007669"/>
    <property type="project" value="InterPro"/>
</dbReference>
<keyword evidence="4" id="KW-0472">Membrane</keyword>
<dbReference type="GO" id="GO:0009279">
    <property type="term" value="C:cell outer membrane"/>
    <property type="evidence" value="ECO:0007669"/>
    <property type="project" value="UniProtKB-SubCell"/>
</dbReference>
<dbReference type="InterPro" id="IPR027385">
    <property type="entry name" value="Beta-barrel_OMP"/>
</dbReference>
<organism evidence="9 10">
    <name type="scientific">Rhodopseudomonas palustris</name>
    <dbReference type="NCBI Taxonomy" id="1076"/>
    <lineage>
        <taxon>Bacteria</taxon>
        <taxon>Pseudomonadati</taxon>
        <taxon>Pseudomonadota</taxon>
        <taxon>Alphaproteobacteria</taxon>
        <taxon>Hyphomicrobiales</taxon>
        <taxon>Nitrobacteraceae</taxon>
        <taxon>Rhodopseudomonas</taxon>
    </lineage>
</organism>
<dbReference type="AlphaFoldDB" id="A0AAX3E0Y1"/>
<dbReference type="Proteomes" id="UP001163166">
    <property type="component" value="Chromosome"/>
</dbReference>
<comment type="subcellular location">
    <subcellularLocation>
        <location evidence="1">Cell outer membrane</location>
    </subcellularLocation>
</comment>
<dbReference type="SUPFAM" id="SSF56925">
    <property type="entry name" value="OMPA-like"/>
    <property type="match status" value="1"/>
</dbReference>
<evidence type="ECO:0000256" key="3">
    <source>
        <dbReference type="ARBA" id="ARBA00022729"/>
    </source>
</evidence>
<dbReference type="EMBL" id="CP076676">
    <property type="protein sequence ID" value="UYO40191.1"/>
    <property type="molecule type" value="Genomic_DNA"/>
</dbReference>
<dbReference type="InterPro" id="IPR038673">
    <property type="entry name" value="OprB_sf"/>
</dbReference>
<sequence length="736" mass="79985">MALLRVTGPHKLTLLPTFVRLRTTFRCRRGDEARPIAARSFAFQVSLMTVRRCPASPNSDHRDLASPELCSPHNRTFRRPSASTLIAGAATAAALLLPQGAAAGGIGKLRPDPAYDWSGFYVGAHAGYVRGHAGATLQDANSIAQNSKGAGGATAGAQAGYNFVTGSNLLLGVEADISFPSYLPQNAVLSEFDNGTANTLQHLDYYGTVRARLGVIAGRWLGYVTGGLAFEHERYLTDPDVGRVMNARIGWAAGAGVEYGFTPNWSARIEYLYSQYQNATVALPTGASYATSLNLQAVRVGVNRKIDWFGTGSTDAFPSLAAVADPETDRWELHGQTTFIGQGYPSFRAPYSGTNSLFPGAQFKNTWSTSLFANVRLWDGGEFYFNPEFLQGYGLSDTVGAGGFPNGEAQKSGFAYPHFSPSRFYLRQTFGLGGEQEQLASSGSQLSGKADISRLTLQVGRFSVIDVFDGNSYAHDPRRDFMNWSIWASGAFDYAADKLGLGYGATAELNQKQWAIRAGYFLVDAESNSNNYDMKLLRRGEYVAELETRYSLFGLPGKLRTLGFINSTYSGSYRETLNDPSLNLDITQTRRGRIKYGYALNLEQAVSDDIGVFGRWSWNDGKNEIMAFTDIDSSLSGGVSIRGQRWGRPDDVIGIAGALNGLSRDHRDFLAAGGLGPLIGDGALNYRRERVFESYYALALNSSWTATADYQLIANPAYNADRGPVSVFSGRVHGEF</sequence>
<accession>A0AAX3E0Y1</accession>
<keyword evidence="3" id="KW-0732">Signal</keyword>
<evidence type="ECO:0000256" key="5">
    <source>
        <dbReference type="ARBA" id="ARBA00023237"/>
    </source>
</evidence>
<comment type="similarity">
    <text evidence="2 7">Belongs to the OprB family.</text>
</comment>
<evidence type="ECO:0000256" key="1">
    <source>
        <dbReference type="ARBA" id="ARBA00004442"/>
    </source>
</evidence>